<accession>A0ABN9SGT9</accession>
<gene>
    <name evidence="2" type="ORF">PCOR1329_LOCUS29486</name>
</gene>
<protein>
    <submittedName>
        <fullName evidence="2">Uncharacterized protein</fullName>
    </submittedName>
</protein>
<sequence>MAAALGGQYLLGGREVHVRYSDETCWWHRRVVMCRCPLEVYRRVMGGEPYTDTDAMYWTMTPYFDVHPEELTVPPLMGIVGTTPNGTLLPGSAIDRTSHLNLVHASPPLPTPAAFAEALRACLREVAQGGGAADHGIVPAELPLALPERSPQDQAVFDVVKGVCLASGLVHLPPATGGWRRVSGSGLSDADFDTDAKDKYLYAPGVALVSRNGELAVLVDCAERAAVASPELDARIFEISRDKLGKRHKDVKEAIDCCTVSAWDSCPLTGPRTVMWYLTFVVHATVSPEPGVFYHEIAMKATECMLTHDQSNAPKLVFAELFLRKAQLAEFRESTVAKERRKLPEERQLARASPALVPSQSAAAAIVAGANPLRSLTGAPANPKSMATAKGEGGKATAGPTAAPEA</sequence>
<evidence type="ECO:0000256" key="1">
    <source>
        <dbReference type="SAM" id="MobiDB-lite"/>
    </source>
</evidence>
<proteinExistence type="predicted"/>
<reference evidence="2" key="1">
    <citation type="submission" date="2023-10" db="EMBL/GenBank/DDBJ databases">
        <authorList>
            <person name="Chen Y."/>
            <person name="Shah S."/>
            <person name="Dougan E. K."/>
            <person name="Thang M."/>
            <person name="Chan C."/>
        </authorList>
    </citation>
    <scope>NUCLEOTIDE SEQUENCE [LARGE SCALE GENOMIC DNA]</scope>
</reference>
<evidence type="ECO:0000313" key="2">
    <source>
        <dbReference type="EMBL" id="CAK0831041.1"/>
    </source>
</evidence>
<organism evidence="2 3">
    <name type="scientific">Prorocentrum cordatum</name>
    <dbReference type="NCBI Taxonomy" id="2364126"/>
    <lineage>
        <taxon>Eukaryota</taxon>
        <taxon>Sar</taxon>
        <taxon>Alveolata</taxon>
        <taxon>Dinophyceae</taxon>
        <taxon>Prorocentrales</taxon>
        <taxon>Prorocentraceae</taxon>
        <taxon>Prorocentrum</taxon>
    </lineage>
</organism>
<dbReference type="EMBL" id="CAUYUJ010011112">
    <property type="protein sequence ID" value="CAK0831041.1"/>
    <property type="molecule type" value="Genomic_DNA"/>
</dbReference>
<feature type="region of interest" description="Disordered" evidence="1">
    <location>
        <begin position="374"/>
        <end position="406"/>
    </location>
</feature>
<name>A0ABN9SGT9_9DINO</name>
<dbReference type="Proteomes" id="UP001189429">
    <property type="component" value="Unassembled WGS sequence"/>
</dbReference>
<feature type="compositionally biased region" description="Low complexity" evidence="1">
    <location>
        <begin position="387"/>
        <end position="406"/>
    </location>
</feature>
<keyword evidence="3" id="KW-1185">Reference proteome</keyword>
<evidence type="ECO:0000313" key="3">
    <source>
        <dbReference type="Proteomes" id="UP001189429"/>
    </source>
</evidence>
<comment type="caution">
    <text evidence="2">The sequence shown here is derived from an EMBL/GenBank/DDBJ whole genome shotgun (WGS) entry which is preliminary data.</text>
</comment>